<keyword evidence="3" id="KW-0378">Hydrolase</keyword>
<feature type="compositionally biased region" description="Low complexity" evidence="4">
    <location>
        <begin position="54"/>
        <end position="66"/>
    </location>
</feature>
<organism evidence="6 7">
    <name type="scientific">Pirellulimonas nuda</name>
    <dbReference type="NCBI Taxonomy" id="2528009"/>
    <lineage>
        <taxon>Bacteria</taxon>
        <taxon>Pseudomonadati</taxon>
        <taxon>Planctomycetota</taxon>
        <taxon>Planctomycetia</taxon>
        <taxon>Pirellulales</taxon>
        <taxon>Lacipirellulaceae</taxon>
        <taxon>Pirellulimonas</taxon>
    </lineage>
</organism>
<dbReference type="OrthoDB" id="5500612at2"/>
<dbReference type="GO" id="GO:0004527">
    <property type="term" value="F:exonuclease activity"/>
    <property type="evidence" value="ECO:0007669"/>
    <property type="project" value="UniProtKB-KW"/>
</dbReference>
<keyword evidence="6" id="KW-0255">Endonuclease</keyword>
<gene>
    <name evidence="6" type="ORF">Pla175_03110</name>
</gene>
<dbReference type="PRINTS" id="PR00130">
    <property type="entry name" value="DNASEI"/>
</dbReference>
<dbReference type="Proteomes" id="UP000317429">
    <property type="component" value="Chromosome"/>
</dbReference>
<dbReference type="Gene3D" id="3.60.10.10">
    <property type="entry name" value="Endonuclease/exonuclease/phosphatase"/>
    <property type="match status" value="1"/>
</dbReference>
<sequence>MQRIFSFAMLAVVLGGGWAYLKGMSPADVAQVVKQAGQQVAAGQPIGGPGGMQFPGAGQAPAAPYGASGGQGPATPAYQPPPQWGQPTIRIASYNIQVFGDSKGSKPHVMRALGEVIRQFDVVAIQEVRTKDEHFVTNFLRDYVNPATPNGPARQYWQFVGPRLGRSNSKEQYAFIYDTATMELSPSVAYTVNDPDDLLHREPLVAMFRTRKAPPEQAFTFILCNVHTDPDETKTELDALAQVWQSVSRSSSPEDDIILLGDFNLAVPSSPPEAQPRTGRPLAAADLRGLADVPGMYPLIRDRSTSTVGTRLHDELLIRKNTTTEFTGRSGVFDVMQQFGLTQVQAEEMSDHLPVWGEFSVYESGTPGRVAQQYAPASR</sequence>
<dbReference type="RefSeq" id="WP_145280658.1">
    <property type="nucleotide sequence ID" value="NZ_CP036291.1"/>
</dbReference>
<feature type="region of interest" description="Disordered" evidence="4">
    <location>
        <begin position="44"/>
        <end position="82"/>
    </location>
</feature>
<keyword evidence="7" id="KW-1185">Reference proteome</keyword>
<comment type="similarity">
    <text evidence="1">Belongs to the DNase I family.</text>
</comment>
<protein>
    <submittedName>
        <fullName evidence="6">Endonuclease/Exonuclease/phosphatase family protein</fullName>
    </submittedName>
</protein>
<dbReference type="PANTHER" id="PTHR11371:SF31">
    <property type="entry name" value="EXTRACELLULAR NUCLEASE"/>
    <property type="match status" value="1"/>
</dbReference>
<evidence type="ECO:0000256" key="4">
    <source>
        <dbReference type="SAM" id="MobiDB-lite"/>
    </source>
</evidence>
<dbReference type="EMBL" id="CP036291">
    <property type="protein sequence ID" value="QDU86957.1"/>
    <property type="molecule type" value="Genomic_DNA"/>
</dbReference>
<dbReference type="KEGG" id="pnd:Pla175_03110"/>
<keyword evidence="2" id="KW-0540">Nuclease</keyword>
<dbReference type="GO" id="GO:0004536">
    <property type="term" value="F:DNA nuclease activity"/>
    <property type="evidence" value="ECO:0007669"/>
    <property type="project" value="InterPro"/>
</dbReference>
<dbReference type="SMART" id="SM00476">
    <property type="entry name" value="DNaseIc"/>
    <property type="match status" value="1"/>
</dbReference>
<dbReference type="AlphaFoldDB" id="A0A518D663"/>
<evidence type="ECO:0000256" key="1">
    <source>
        <dbReference type="ARBA" id="ARBA00007359"/>
    </source>
</evidence>
<evidence type="ECO:0000256" key="3">
    <source>
        <dbReference type="ARBA" id="ARBA00022801"/>
    </source>
</evidence>
<accession>A0A518D663</accession>
<evidence type="ECO:0000259" key="5">
    <source>
        <dbReference type="Pfam" id="PF03372"/>
    </source>
</evidence>
<evidence type="ECO:0000256" key="2">
    <source>
        <dbReference type="ARBA" id="ARBA00022722"/>
    </source>
</evidence>
<dbReference type="GO" id="GO:0004519">
    <property type="term" value="F:endonuclease activity"/>
    <property type="evidence" value="ECO:0007669"/>
    <property type="project" value="UniProtKB-KW"/>
</dbReference>
<dbReference type="InterPro" id="IPR036691">
    <property type="entry name" value="Endo/exonu/phosph_ase_sf"/>
</dbReference>
<evidence type="ECO:0000313" key="6">
    <source>
        <dbReference type="EMBL" id="QDU86957.1"/>
    </source>
</evidence>
<dbReference type="InterPro" id="IPR016202">
    <property type="entry name" value="DNase_I"/>
</dbReference>
<feature type="domain" description="Endonuclease/exonuclease/phosphatase" evidence="5">
    <location>
        <begin position="92"/>
        <end position="352"/>
    </location>
</feature>
<keyword evidence="6" id="KW-0269">Exonuclease</keyword>
<dbReference type="SUPFAM" id="SSF56219">
    <property type="entry name" value="DNase I-like"/>
    <property type="match status" value="1"/>
</dbReference>
<dbReference type="PANTHER" id="PTHR11371">
    <property type="entry name" value="DEOXYRIBONUCLEASE"/>
    <property type="match status" value="1"/>
</dbReference>
<name>A0A518D663_9BACT</name>
<dbReference type="InterPro" id="IPR005135">
    <property type="entry name" value="Endo/exonuclease/phosphatase"/>
</dbReference>
<reference evidence="6 7" key="1">
    <citation type="submission" date="2019-02" db="EMBL/GenBank/DDBJ databases">
        <title>Deep-cultivation of Planctomycetes and their phenomic and genomic characterization uncovers novel biology.</title>
        <authorList>
            <person name="Wiegand S."/>
            <person name="Jogler M."/>
            <person name="Boedeker C."/>
            <person name="Pinto D."/>
            <person name="Vollmers J."/>
            <person name="Rivas-Marin E."/>
            <person name="Kohn T."/>
            <person name="Peeters S.H."/>
            <person name="Heuer A."/>
            <person name="Rast P."/>
            <person name="Oberbeckmann S."/>
            <person name="Bunk B."/>
            <person name="Jeske O."/>
            <person name="Meyerdierks A."/>
            <person name="Storesund J.E."/>
            <person name="Kallscheuer N."/>
            <person name="Luecker S."/>
            <person name="Lage O.M."/>
            <person name="Pohl T."/>
            <person name="Merkel B.J."/>
            <person name="Hornburger P."/>
            <person name="Mueller R.-W."/>
            <person name="Bruemmer F."/>
            <person name="Labrenz M."/>
            <person name="Spormann A.M."/>
            <person name="Op den Camp H."/>
            <person name="Overmann J."/>
            <person name="Amann R."/>
            <person name="Jetten M.S.M."/>
            <person name="Mascher T."/>
            <person name="Medema M.H."/>
            <person name="Devos D.P."/>
            <person name="Kaster A.-K."/>
            <person name="Ovreas L."/>
            <person name="Rohde M."/>
            <person name="Galperin M.Y."/>
            <person name="Jogler C."/>
        </authorList>
    </citation>
    <scope>NUCLEOTIDE SEQUENCE [LARGE SCALE GENOMIC DNA]</scope>
    <source>
        <strain evidence="6 7">Pla175</strain>
    </source>
</reference>
<dbReference type="Pfam" id="PF03372">
    <property type="entry name" value="Exo_endo_phos"/>
    <property type="match status" value="1"/>
</dbReference>
<evidence type="ECO:0000313" key="7">
    <source>
        <dbReference type="Proteomes" id="UP000317429"/>
    </source>
</evidence>
<proteinExistence type="inferred from homology"/>
<dbReference type="GO" id="GO:0006308">
    <property type="term" value="P:DNA catabolic process"/>
    <property type="evidence" value="ECO:0007669"/>
    <property type="project" value="InterPro"/>
</dbReference>